<sequence length="49" mass="4959">MTSQHAERRLRAAGDQSSPAAAGEAASALSPQDKPRVASRARLGGLGLS</sequence>
<feature type="compositionally biased region" description="Basic and acidic residues" evidence="1">
    <location>
        <begin position="1"/>
        <end position="12"/>
    </location>
</feature>
<organism evidence="2 3">
    <name type="scientific">Nonomuraea indica</name>
    <dbReference type="NCBI Taxonomy" id="1581193"/>
    <lineage>
        <taxon>Bacteria</taxon>
        <taxon>Bacillati</taxon>
        <taxon>Actinomycetota</taxon>
        <taxon>Actinomycetes</taxon>
        <taxon>Streptosporangiales</taxon>
        <taxon>Streptosporangiaceae</taxon>
        <taxon>Nonomuraea</taxon>
    </lineage>
</organism>
<dbReference type="EMBL" id="JBITMB010000001">
    <property type="protein sequence ID" value="MFI7438973.1"/>
    <property type="molecule type" value="Genomic_DNA"/>
</dbReference>
<keyword evidence="3" id="KW-1185">Reference proteome</keyword>
<reference evidence="2 3" key="1">
    <citation type="submission" date="2024-10" db="EMBL/GenBank/DDBJ databases">
        <title>The Natural Products Discovery Center: Release of the First 8490 Sequenced Strains for Exploring Actinobacteria Biosynthetic Diversity.</title>
        <authorList>
            <person name="Kalkreuter E."/>
            <person name="Kautsar S.A."/>
            <person name="Yang D."/>
            <person name="Bader C.D."/>
            <person name="Teijaro C.N."/>
            <person name="Fluegel L."/>
            <person name="Davis C.M."/>
            <person name="Simpson J.R."/>
            <person name="Lauterbach L."/>
            <person name="Steele A.D."/>
            <person name="Gui C."/>
            <person name="Meng S."/>
            <person name="Li G."/>
            <person name="Viehrig K."/>
            <person name="Ye F."/>
            <person name="Su P."/>
            <person name="Kiefer A.F."/>
            <person name="Nichols A."/>
            <person name="Cepeda A.J."/>
            <person name="Yan W."/>
            <person name="Fan B."/>
            <person name="Jiang Y."/>
            <person name="Adhikari A."/>
            <person name="Zheng C.-J."/>
            <person name="Schuster L."/>
            <person name="Cowan T.M."/>
            <person name="Smanski M.J."/>
            <person name="Chevrette M.G."/>
            <person name="De Carvalho L.P.S."/>
            <person name="Shen B."/>
        </authorList>
    </citation>
    <scope>NUCLEOTIDE SEQUENCE [LARGE SCALE GENOMIC DNA]</scope>
    <source>
        <strain evidence="2 3">NPDC049503</strain>
    </source>
</reference>
<feature type="region of interest" description="Disordered" evidence="1">
    <location>
        <begin position="1"/>
        <end position="49"/>
    </location>
</feature>
<protein>
    <submittedName>
        <fullName evidence="2">Uncharacterized protein</fullName>
    </submittedName>
</protein>
<feature type="compositionally biased region" description="Low complexity" evidence="1">
    <location>
        <begin position="17"/>
        <end position="30"/>
    </location>
</feature>
<evidence type="ECO:0000313" key="2">
    <source>
        <dbReference type="EMBL" id="MFI7438973.1"/>
    </source>
</evidence>
<evidence type="ECO:0000256" key="1">
    <source>
        <dbReference type="SAM" id="MobiDB-lite"/>
    </source>
</evidence>
<gene>
    <name evidence="2" type="ORF">ACIBP5_03290</name>
</gene>
<accession>A0ABW7ZXT5</accession>
<dbReference type="RefSeq" id="WP_397018510.1">
    <property type="nucleotide sequence ID" value="NZ_JBITMB010000001.1"/>
</dbReference>
<evidence type="ECO:0000313" key="3">
    <source>
        <dbReference type="Proteomes" id="UP001612928"/>
    </source>
</evidence>
<dbReference type="Proteomes" id="UP001612928">
    <property type="component" value="Unassembled WGS sequence"/>
</dbReference>
<proteinExistence type="predicted"/>
<comment type="caution">
    <text evidence="2">The sequence shown here is derived from an EMBL/GenBank/DDBJ whole genome shotgun (WGS) entry which is preliminary data.</text>
</comment>
<name>A0ABW7ZXT5_9ACTN</name>